<dbReference type="Proteomes" id="UP000823561">
    <property type="component" value="Chromosome 4"/>
</dbReference>
<feature type="compositionally biased region" description="Basic and acidic residues" evidence="1">
    <location>
        <begin position="269"/>
        <end position="283"/>
    </location>
</feature>
<dbReference type="PANTHER" id="PTHR15289:SF3">
    <property type="entry name" value="TASTIN"/>
    <property type="match status" value="1"/>
</dbReference>
<evidence type="ECO:0000256" key="1">
    <source>
        <dbReference type="SAM" id="MobiDB-lite"/>
    </source>
</evidence>
<feature type="region of interest" description="Disordered" evidence="1">
    <location>
        <begin position="1"/>
        <end position="63"/>
    </location>
</feature>
<feature type="compositionally biased region" description="Polar residues" evidence="1">
    <location>
        <begin position="115"/>
        <end position="137"/>
    </location>
</feature>
<feature type="region of interest" description="Disordered" evidence="1">
    <location>
        <begin position="106"/>
        <end position="181"/>
    </location>
</feature>
<protein>
    <recommendedName>
        <fullName evidence="4">Tastin</fullName>
    </recommendedName>
</protein>
<dbReference type="PANTHER" id="PTHR15289">
    <property type="entry name" value="TASTIN"/>
    <property type="match status" value="1"/>
</dbReference>
<organism evidence="2 3">
    <name type="scientific">Alosa alosa</name>
    <name type="common">allis shad</name>
    <dbReference type="NCBI Taxonomy" id="278164"/>
    <lineage>
        <taxon>Eukaryota</taxon>
        <taxon>Metazoa</taxon>
        <taxon>Chordata</taxon>
        <taxon>Craniata</taxon>
        <taxon>Vertebrata</taxon>
        <taxon>Euteleostomi</taxon>
        <taxon>Actinopterygii</taxon>
        <taxon>Neopterygii</taxon>
        <taxon>Teleostei</taxon>
        <taxon>Clupei</taxon>
        <taxon>Clupeiformes</taxon>
        <taxon>Clupeoidei</taxon>
        <taxon>Clupeidae</taxon>
        <taxon>Alosa</taxon>
    </lineage>
</organism>
<comment type="caution">
    <text evidence="2">The sequence shown here is derived from an EMBL/GenBank/DDBJ whole genome shotgun (WGS) entry which is preliminary data.</text>
</comment>
<feature type="compositionally biased region" description="Acidic residues" evidence="1">
    <location>
        <begin position="570"/>
        <end position="583"/>
    </location>
</feature>
<feature type="region of interest" description="Disordered" evidence="1">
    <location>
        <begin position="534"/>
        <end position="621"/>
    </location>
</feature>
<name>A0AAV6H5I0_9TELE</name>
<accession>A0AAV6H5I0</accession>
<evidence type="ECO:0000313" key="3">
    <source>
        <dbReference type="Proteomes" id="UP000823561"/>
    </source>
</evidence>
<proteinExistence type="predicted"/>
<feature type="compositionally biased region" description="Polar residues" evidence="1">
    <location>
        <begin position="1"/>
        <end position="16"/>
    </location>
</feature>
<feature type="region of interest" description="Disordered" evidence="1">
    <location>
        <begin position="298"/>
        <end position="317"/>
    </location>
</feature>
<evidence type="ECO:0000313" key="2">
    <source>
        <dbReference type="EMBL" id="KAG5282405.1"/>
    </source>
</evidence>
<feature type="region of interest" description="Disordered" evidence="1">
    <location>
        <begin position="263"/>
        <end position="293"/>
    </location>
</feature>
<gene>
    <name evidence="2" type="ORF">AALO_G00055620</name>
</gene>
<feature type="region of interest" description="Disordered" evidence="1">
    <location>
        <begin position="366"/>
        <end position="424"/>
    </location>
</feature>
<feature type="compositionally biased region" description="Basic and acidic residues" evidence="1">
    <location>
        <begin position="556"/>
        <end position="569"/>
    </location>
</feature>
<sequence length="781" mass="83620">MASPFTLCQQNQNRPQQGFPGILKTHNEQAKAPGTVKLSKPNTVHHGTKRGLENQDPSAPERSANTVNKLKGVSRLPVLAKSLQQPATTDPTQIKWEERPLLGKEKRKKACTKPQPFNLSQPRASRFGTQRQEQASVGTAGKVRTIPASHPTQTRPAKTQSCLHPKPKIGASVPSRTKPTGPGTFGGTFTHTGSLPAKTATLNGKTFDQCHNVLSRLEHGASENQASDSLSTLVCPVPESKTATQLDVLKDISKHLSGISLTSSKHATNAKDEGLSEARDHKTPFRTPHSHAAPQRVKITSQTARSTPSVCKPENTTEGFCPDPSALRSILQSEGVKAAGLQGTVPRPSGRGTSVYLPQRVSVLKSAQRQKAEANTGKPQAFSPDPTALGSILQNEGIQPRDPSEGATARPSACPSGRGTSVYTAQRVPISKSRTKDVSAAQGNAVTFSPDPTALGSILQNEGIQTGGATPRASGRGLSVYTAQRVPVTKSRTELIAASLGPARSSPLTPAVKWTPLRVPNTKPQSMKRLLSAYRNPKFSGSPAIRDVQPSSSEHPSNKEDGVVQRLFEEQEEEEKMEEDDEEQHALRQTGENPELEEEAEPPVTHEAEVPFPVQGPAPTEMKASHVPFLQAPNRDSVIVLCSGQRLFGQTPARGTAPLTETQALSSATQEAHGPSSLPVGTLPGALHQPSGSKVTASLENTISAKATQLCQKRVLELRRRLPILEELFLDEECATYMSQPQYCVVLPRCSNPVASTLLYRDSTCFMPIGLASPSPTSCSV</sequence>
<dbReference type="EMBL" id="JADWDJ010000004">
    <property type="protein sequence ID" value="KAG5282405.1"/>
    <property type="molecule type" value="Genomic_DNA"/>
</dbReference>
<feature type="compositionally biased region" description="Polar residues" evidence="1">
    <location>
        <begin position="150"/>
        <end position="162"/>
    </location>
</feature>
<dbReference type="AlphaFoldDB" id="A0AAV6H5I0"/>
<evidence type="ECO:0008006" key="4">
    <source>
        <dbReference type="Google" id="ProtNLM"/>
    </source>
</evidence>
<dbReference type="InterPro" id="IPR026133">
    <property type="entry name" value="Tastin"/>
</dbReference>
<reference evidence="2" key="1">
    <citation type="submission" date="2020-10" db="EMBL/GenBank/DDBJ databases">
        <title>Chromosome-scale genome assembly of the Allis shad, Alosa alosa.</title>
        <authorList>
            <person name="Margot Z."/>
            <person name="Christophe K."/>
            <person name="Cabau C."/>
            <person name="Louis A."/>
            <person name="Berthelot C."/>
            <person name="Parey E."/>
            <person name="Roest Crollius H."/>
            <person name="Montfort J."/>
            <person name="Robinson-Rechavi M."/>
            <person name="Bucao C."/>
            <person name="Bouchez O."/>
            <person name="Gislard M."/>
            <person name="Lluch J."/>
            <person name="Milhes M."/>
            <person name="Lampietro C."/>
            <person name="Lopez Roques C."/>
            <person name="Donnadieu C."/>
            <person name="Braasch I."/>
            <person name="Desvignes T."/>
            <person name="Postlethwait J."/>
            <person name="Bobe J."/>
            <person name="Guiguen Y."/>
        </authorList>
    </citation>
    <scope>NUCLEOTIDE SEQUENCE</scope>
    <source>
        <strain evidence="2">M-15738</strain>
        <tissue evidence="2">Blood</tissue>
    </source>
</reference>
<keyword evidence="3" id="KW-1185">Reference proteome</keyword>